<evidence type="ECO:0000313" key="1">
    <source>
        <dbReference type="EMBL" id="MBA6066731.1"/>
    </source>
</evidence>
<gene>
    <name evidence="1" type="ORF">H4C75_18480</name>
</gene>
<evidence type="ECO:0000313" key="2">
    <source>
        <dbReference type="Proteomes" id="UP000541770"/>
    </source>
</evidence>
<name>A0A7W2JXC5_9PSED</name>
<dbReference type="RefSeq" id="WP_143496079.1">
    <property type="nucleotide sequence ID" value="NZ_BQIL01000024.1"/>
</dbReference>
<protein>
    <submittedName>
        <fullName evidence="1">Uncharacterized protein</fullName>
    </submittedName>
</protein>
<dbReference type="GeneID" id="58771010"/>
<dbReference type="Proteomes" id="UP000541770">
    <property type="component" value="Unassembled WGS sequence"/>
</dbReference>
<reference evidence="1 2" key="1">
    <citation type="submission" date="2020-07" db="EMBL/GenBank/DDBJ databases">
        <title>Diversity of carbapenemase encoding genes among Pseudomonas putida group clinical isolates in a tertiary Brazilian hospital.</title>
        <authorList>
            <person name="Alberto-Lei F."/>
            <person name="Nodari C.S."/>
            <person name="Streling A.P."/>
            <person name="Paulino J.T."/>
            <person name="Bessa-Neto F.O."/>
            <person name="Cayo R."/>
            <person name="Gales A.C."/>
        </authorList>
    </citation>
    <scope>NUCLEOTIDE SEQUENCE [LARGE SCALE GENOMIC DNA]</scope>
    <source>
        <strain evidence="1 2">14802</strain>
    </source>
</reference>
<organism evidence="1 2">
    <name type="scientific">Pseudomonas mosselii</name>
    <dbReference type="NCBI Taxonomy" id="78327"/>
    <lineage>
        <taxon>Bacteria</taxon>
        <taxon>Pseudomonadati</taxon>
        <taxon>Pseudomonadota</taxon>
        <taxon>Gammaproteobacteria</taxon>
        <taxon>Pseudomonadales</taxon>
        <taxon>Pseudomonadaceae</taxon>
        <taxon>Pseudomonas</taxon>
    </lineage>
</organism>
<dbReference type="EMBL" id="JACGDE010000012">
    <property type="protein sequence ID" value="MBA6066731.1"/>
    <property type="molecule type" value="Genomic_DNA"/>
</dbReference>
<sequence length="62" mass="6686">MAYATGLFPLLVADQVGPDNELQDTHEGGANQEVCTIFGCSRREMPNKQVTKLGNADGLLIH</sequence>
<dbReference type="AlphaFoldDB" id="A0A7W2JXC5"/>
<accession>A0A7W2JXC5</accession>
<proteinExistence type="predicted"/>
<comment type="caution">
    <text evidence="1">The sequence shown here is derived from an EMBL/GenBank/DDBJ whole genome shotgun (WGS) entry which is preliminary data.</text>
</comment>